<name>A0A1H7S257_9ACTN</name>
<dbReference type="InterPro" id="IPR006059">
    <property type="entry name" value="SBP"/>
</dbReference>
<dbReference type="OrthoDB" id="3225049at2"/>
<evidence type="ECO:0000313" key="6">
    <source>
        <dbReference type="Proteomes" id="UP000198953"/>
    </source>
</evidence>
<dbReference type="EMBL" id="FOBF01000006">
    <property type="protein sequence ID" value="SEL66632.1"/>
    <property type="molecule type" value="Genomic_DNA"/>
</dbReference>
<evidence type="ECO:0000256" key="3">
    <source>
        <dbReference type="ARBA" id="ARBA00022729"/>
    </source>
</evidence>
<dbReference type="Gene3D" id="3.40.190.10">
    <property type="entry name" value="Periplasmic binding protein-like II"/>
    <property type="match status" value="1"/>
</dbReference>
<keyword evidence="6" id="KW-1185">Reference proteome</keyword>
<feature type="signal peptide" evidence="4">
    <location>
        <begin position="1"/>
        <end position="18"/>
    </location>
</feature>
<dbReference type="RefSeq" id="WP_063792022.1">
    <property type="nucleotide sequence ID" value="NZ_BBZG01000001.1"/>
</dbReference>
<dbReference type="AlphaFoldDB" id="A0A1H7S257"/>
<evidence type="ECO:0000256" key="4">
    <source>
        <dbReference type="SAM" id="SignalP"/>
    </source>
</evidence>
<evidence type="ECO:0000256" key="1">
    <source>
        <dbReference type="ARBA" id="ARBA00008520"/>
    </source>
</evidence>
<keyword evidence="3 4" id="KW-0732">Signal</keyword>
<dbReference type="CDD" id="cd13585">
    <property type="entry name" value="PBP2_TMBP_like"/>
    <property type="match status" value="1"/>
</dbReference>
<dbReference type="Proteomes" id="UP000198953">
    <property type="component" value="Unassembled WGS sequence"/>
</dbReference>
<dbReference type="SUPFAM" id="SSF53850">
    <property type="entry name" value="Periplasmic binding protein-like II"/>
    <property type="match status" value="1"/>
</dbReference>
<dbReference type="GO" id="GO:0055052">
    <property type="term" value="C:ATP-binding cassette (ABC) transporter complex, substrate-binding subunit-containing"/>
    <property type="evidence" value="ECO:0007669"/>
    <property type="project" value="TreeGrafter"/>
</dbReference>
<protein>
    <submittedName>
        <fullName evidence="5">Multiple sugar transport system substrate-binding protein</fullName>
    </submittedName>
</protein>
<dbReference type="GO" id="GO:0015768">
    <property type="term" value="P:maltose transport"/>
    <property type="evidence" value="ECO:0007669"/>
    <property type="project" value="TreeGrafter"/>
</dbReference>
<keyword evidence="5" id="KW-0762">Sugar transport</keyword>
<keyword evidence="2" id="KW-0813">Transport</keyword>
<dbReference type="GO" id="GO:1901982">
    <property type="term" value="F:maltose binding"/>
    <property type="evidence" value="ECO:0007669"/>
    <property type="project" value="TreeGrafter"/>
</dbReference>
<evidence type="ECO:0000313" key="5">
    <source>
        <dbReference type="EMBL" id="SEL66632.1"/>
    </source>
</evidence>
<sequence>MYRLLGVALAATLSATLAVTLTGCGSGGPASDDTLEIWIRQLPDSDSAKTAKRLADAFTKASGVPTKVVAIFDDFETKLNQQASQRHLPDIVINDTAQLGAMHTQGWLREVDRNALAGGDKLSDLAWKAAMAGDGKYYGAPFSAQAFALIIRKDWREKVGMEQPRTWQDLAALAAAFTRKDPDGDGKADTSGFVIPAGTKRGYASWYASSLVYANGGDFVRPTGGGRFAASAGDPRTVEAVRFLQDQFCKARTVNPGAVSNDTTVTHEVFEKGQGGIYLVGPYVLARFVKSIGTDRIEVVPVPKGPSGGPGTLGEGENVYLMAGSGMQDAQKKFAEFAVSPEGQRIGMNKDAGGAIVRLPVNTTVDLAGERQDPRWKVFQEAYANAVYAPPVPNWAPIRQDSADTINAVWADCSSDVKAAMDALDTKLTQELQSQKAS</sequence>
<proteinExistence type="inferred from homology"/>
<evidence type="ECO:0000256" key="2">
    <source>
        <dbReference type="ARBA" id="ARBA00022448"/>
    </source>
</evidence>
<dbReference type="PANTHER" id="PTHR30061">
    <property type="entry name" value="MALTOSE-BINDING PERIPLASMIC PROTEIN"/>
    <property type="match status" value="1"/>
</dbReference>
<dbReference type="GO" id="GO:0042956">
    <property type="term" value="P:maltodextrin transmembrane transport"/>
    <property type="evidence" value="ECO:0007669"/>
    <property type="project" value="TreeGrafter"/>
</dbReference>
<comment type="similarity">
    <text evidence="1">Belongs to the bacterial solute-binding protein 1 family.</text>
</comment>
<dbReference type="PROSITE" id="PS51257">
    <property type="entry name" value="PROKAR_LIPOPROTEIN"/>
    <property type="match status" value="1"/>
</dbReference>
<organism evidence="5 6">
    <name type="scientific">Nonomuraea pusilla</name>
    <dbReference type="NCBI Taxonomy" id="46177"/>
    <lineage>
        <taxon>Bacteria</taxon>
        <taxon>Bacillati</taxon>
        <taxon>Actinomycetota</taxon>
        <taxon>Actinomycetes</taxon>
        <taxon>Streptosporangiales</taxon>
        <taxon>Streptosporangiaceae</taxon>
        <taxon>Nonomuraea</taxon>
    </lineage>
</organism>
<dbReference type="PANTHER" id="PTHR30061:SF50">
    <property type="entry name" value="MALTOSE_MALTODEXTRIN-BINDING PERIPLASMIC PROTEIN"/>
    <property type="match status" value="1"/>
</dbReference>
<feature type="chain" id="PRO_5038748288" evidence="4">
    <location>
        <begin position="19"/>
        <end position="438"/>
    </location>
</feature>
<gene>
    <name evidence="5" type="ORF">SAMN05660976_03016</name>
</gene>
<accession>A0A1H7S257</accession>
<reference evidence="5 6" key="1">
    <citation type="submission" date="2016-10" db="EMBL/GenBank/DDBJ databases">
        <authorList>
            <person name="de Groot N.N."/>
        </authorList>
    </citation>
    <scope>NUCLEOTIDE SEQUENCE [LARGE SCALE GENOMIC DNA]</scope>
    <source>
        <strain evidence="5 6">DSM 43357</strain>
    </source>
</reference>
<dbReference type="STRING" id="46177.SAMN05660976_03016"/>
<dbReference type="Pfam" id="PF01547">
    <property type="entry name" value="SBP_bac_1"/>
    <property type="match status" value="1"/>
</dbReference>